<accession>A0ABQ3Z7E4</accession>
<proteinExistence type="predicted"/>
<evidence type="ECO:0000313" key="1">
    <source>
        <dbReference type="EMBL" id="GIE05754.1"/>
    </source>
</evidence>
<dbReference type="SUPFAM" id="SSF52833">
    <property type="entry name" value="Thioredoxin-like"/>
    <property type="match status" value="1"/>
</dbReference>
<dbReference type="InterPro" id="IPR036249">
    <property type="entry name" value="Thioredoxin-like_sf"/>
</dbReference>
<keyword evidence="2" id="KW-1185">Reference proteome</keyword>
<dbReference type="Proteomes" id="UP000637628">
    <property type="component" value="Unassembled WGS sequence"/>
</dbReference>
<evidence type="ECO:0008006" key="3">
    <source>
        <dbReference type="Google" id="ProtNLM"/>
    </source>
</evidence>
<reference evidence="1 2" key="1">
    <citation type="submission" date="2021-01" db="EMBL/GenBank/DDBJ databases">
        <title>Whole genome shotgun sequence of Actinoplanes durhamensis NBRC 14914.</title>
        <authorList>
            <person name="Komaki H."/>
            <person name="Tamura T."/>
        </authorList>
    </citation>
    <scope>NUCLEOTIDE SEQUENCE [LARGE SCALE GENOMIC DNA]</scope>
    <source>
        <strain evidence="1 2">NBRC 14914</strain>
    </source>
</reference>
<gene>
    <name evidence="1" type="ORF">Adu01nite_71040</name>
</gene>
<name>A0ABQ3Z7E4_9ACTN</name>
<sequence length="168" mass="17616">MQTVANSLTVFSLLGVVLLMFVVAALLRDVRALQHAMANVLPPRRRQVSAFASPAAAPRDALVLVVSTHCPACQARASALVQLASGAAERVVLLSADAGAAAWVDGSPVEAIIDPILLGELGVDATPQLLRYGPDGTERLRRAVGSDEDLRRLFEAGPNKQTVSAETV</sequence>
<evidence type="ECO:0000313" key="2">
    <source>
        <dbReference type="Proteomes" id="UP000637628"/>
    </source>
</evidence>
<protein>
    <recommendedName>
        <fullName evidence="3">Thioredoxin domain-containing protein</fullName>
    </recommendedName>
</protein>
<comment type="caution">
    <text evidence="1">The sequence shown here is derived from an EMBL/GenBank/DDBJ whole genome shotgun (WGS) entry which is preliminary data.</text>
</comment>
<dbReference type="EMBL" id="BOML01000057">
    <property type="protein sequence ID" value="GIE05754.1"/>
    <property type="molecule type" value="Genomic_DNA"/>
</dbReference>
<organism evidence="1 2">
    <name type="scientific">Paractinoplanes durhamensis</name>
    <dbReference type="NCBI Taxonomy" id="113563"/>
    <lineage>
        <taxon>Bacteria</taxon>
        <taxon>Bacillati</taxon>
        <taxon>Actinomycetota</taxon>
        <taxon>Actinomycetes</taxon>
        <taxon>Micromonosporales</taxon>
        <taxon>Micromonosporaceae</taxon>
        <taxon>Paractinoplanes</taxon>
    </lineage>
</organism>